<evidence type="ECO:0000313" key="3">
    <source>
        <dbReference type="EMBL" id="KAG6407912.1"/>
    </source>
</evidence>
<evidence type="ECO:0000313" key="4">
    <source>
        <dbReference type="Proteomes" id="UP000298416"/>
    </source>
</evidence>
<gene>
    <name evidence="3" type="ORF">SASPL_130912</name>
</gene>
<proteinExistence type="inferred from homology"/>
<dbReference type="EMBL" id="PNBA02000011">
    <property type="protein sequence ID" value="KAG6407912.1"/>
    <property type="molecule type" value="Genomic_DNA"/>
</dbReference>
<keyword evidence="4" id="KW-1185">Reference proteome</keyword>
<dbReference type="PANTHER" id="PTHR32285">
    <property type="entry name" value="PROTEIN TRICHOME BIREFRINGENCE-LIKE 9-RELATED"/>
    <property type="match status" value="1"/>
</dbReference>
<reference evidence="3" key="2">
    <citation type="submission" date="2020-08" db="EMBL/GenBank/DDBJ databases">
        <title>Plant Genome Project.</title>
        <authorList>
            <person name="Zhang R.-G."/>
        </authorList>
    </citation>
    <scope>NUCLEOTIDE SEQUENCE</scope>
    <source>
        <strain evidence="3">Huo1</strain>
        <tissue evidence="3">Leaf</tissue>
    </source>
</reference>
<organism evidence="3">
    <name type="scientific">Salvia splendens</name>
    <name type="common">Scarlet sage</name>
    <dbReference type="NCBI Taxonomy" id="180675"/>
    <lineage>
        <taxon>Eukaryota</taxon>
        <taxon>Viridiplantae</taxon>
        <taxon>Streptophyta</taxon>
        <taxon>Embryophyta</taxon>
        <taxon>Tracheophyta</taxon>
        <taxon>Spermatophyta</taxon>
        <taxon>Magnoliopsida</taxon>
        <taxon>eudicotyledons</taxon>
        <taxon>Gunneridae</taxon>
        <taxon>Pentapetalae</taxon>
        <taxon>asterids</taxon>
        <taxon>lamiids</taxon>
        <taxon>Lamiales</taxon>
        <taxon>Lamiaceae</taxon>
        <taxon>Nepetoideae</taxon>
        <taxon>Mentheae</taxon>
        <taxon>Salviinae</taxon>
        <taxon>Salvia</taxon>
        <taxon>Salvia subgen. Calosphace</taxon>
        <taxon>core Calosphace</taxon>
    </lineage>
</organism>
<accession>A0A8X8ZJV3</accession>
<comment type="caution">
    <text evidence="3">The sequence shown here is derived from an EMBL/GenBank/DDBJ whole genome shotgun (WGS) entry which is preliminary data.</text>
</comment>
<evidence type="ECO:0000259" key="2">
    <source>
        <dbReference type="Pfam" id="PF13839"/>
    </source>
</evidence>
<reference evidence="3" key="1">
    <citation type="submission" date="2018-01" db="EMBL/GenBank/DDBJ databases">
        <authorList>
            <person name="Mao J.F."/>
        </authorList>
    </citation>
    <scope>NUCLEOTIDE SEQUENCE</scope>
    <source>
        <strain evidence="3">Huo1</strain>
        <tissue evidence="3">Leaf</tissue>
    </source>
</reference>
<dbReference type="AlphaFoldDB" id="A0A8X8ZJV3"/>
<dbReference type="Pfam" id="PF13839">
    <property type="entry name" value="PC-Esterase"/>
    <property type="match status" value="1"/>
</dbReference>
<dbReference type="GO" id="GO:0016413">
    <property type="term" value="F:O-acetyltransferase activity"/>
    <property type="evidence" value="ECO:0007669"/>
    <property type="project" value="InterPro"/>
</dbReference>
<feature type="domain" description="Trichome birefringence-like C-terminal" evidence="2">
    <location>
        <begin position="1"/>
        <end position="147"/>
    </location>
</feature>
<dbReference type="Proteomes" id="UP000298416">
    <property type="component" value="Unassembled WGS sequence"/>
</dbReference>
<dbReference type="GO" id="GO:0005794">
    <property type="term" value="C:Golgi apparatus"/>
    <property type="evidence" value="ECO:0007669"/>
    <property type="project" value="TreeGrafter"/>
</dbReference>
<dbReference type="PANTHER" id="PTHR32285:SF57">
    <property type="entry name" value="XYLOGLUCAN O-ACETYLTRANSFERASE 1"/>
    <property type="match status" value="1"/>
</dbReference>
<protein>
    <recommendedName>
        <fullName evidence="2">Trichome birefringence-like C-terminal domain-containing protein</fullName>
    </recommendedName>
</protein>
<evidence type="ECO:0000256" key="1">
    <source>
        <dbReference type="ARBA" id="ARBA00007727"/>
    </source>
</evidence>
<comment type="similarity">
    <text evidence="1">Belongs to the PC-esterase family. TBL subfamily.</text>
</comment>
<dbReference type="InterPro" id="IPR029962">
    <property type="entry name" value="TBL"/>
</dbReference>
<dbReference type="InterPro" id="IPR026057">
    <property type="entry name" value="TBL_C"/>
</dbReference>
<sequence length="154" mass="17580">MGFYDVLGRALKTAFVSVIERGKEKEMDVVLTTFTPVHFEGDWDKLGACTKTTPYREGEKVLEVMNEEMRRVGVEKVEVARVRVRDFSKVRFRVLDVSKIALLSPDGHPGPYMNPNPFANGVGEHVQNDCVHWCLPGPIDTWDWIFLDLILRDS</sequence>
<name>A0A8X8ZJV3_SALSN</name>